<name>A0A1G2EFL8_9BACT</name>
<evidence type="ECO:0000256" key="2">
    <source>
        <dbReference type="PIRSR" id="PIRSR640198-2"/>
    </source>
</evidence>
<dbReference type="InterPro" id="IPR036388">
    <property type="entry name" value="WH-like_DNA-bd_sf"/>
</dbReference>
<reference evidence="5 6" key="1">
    <citation type="journal article" date="2016" name="Nat. Commun.">
        <title>Thousands of microbial genomes shed light on interconnected biogeochemical processes in an aquifer system.</title>
        <authorList>
            <person name="Anantharaman K."/>
            <person name="Brown C.T."/>
            <person name="Hug L.A."/>
            <person name="Sharon I."/>
            <person name="Castelle C.J."/>
            <person name="Probst A.J."/>
            <person name="Thomas B.C."/>
            <person name="Singh A."/>
            <person name="Wilkins M.J."/>
            <person name="Karaoz U."/>
            <person name="Brodie E.L."/>
            <person name="Williams K.H."/>
            <person name="Hubbard S.S."/>
            <person name="Banfield J.F."/>
        </authorList>
    </citation>
    <scope>NUCLEOTIDE SEQUENCE [LARGE SCALE GENOMIC DNA]</scope>
</reference>
<feature type="binding site" evidence="2">
    <location>
        <begin position="234"/>
        <end position="235"/>
    </location>
    <ligand>
        <name>ATP</name>
        <dbReference type="ChEBI" id="CHEBI:30616"/>
    </ligand>
</feature>
<dbReference type="STRING" id="1801672.A2896_02345"/>
<dbReference type="SUPFAM" id="SSF140931">
    <property type="entry name" value="Fic-like"/>
    <property type="match status" value="1"/>
</dbReference>
<evidence type="ECO:0000259" key="4">
    <source>
        <dbReference type="PROSITE" id="PS51459"/>
    </source>
</evidence>
<dbReference type="GO" id="GO:0005524">
    <property type="term" value="F:ATP binding"/>
    <property type="evidence" value="ECO:0007669"/>
    <property type="project" value="UniProtKB-KW"/>
</dbReference>
<dbReference type="InterPro" id="IPR036597">
    <property type="entry name" value="Fido-like_dom_sf"/>
</dbReference>
<accession>A0A1G2EFL8</accession>
<sequence>MFNPKYKLTNSIVQMLTAIAESKAVIERAKIMPQQELKLRRRALIRMTHSSTAIEGNRLNANQVEALLAQKKIDAPQRDIYEVQNYLKALKYAEKIVKTGQPITEKVLLNIHKLVTNRTLLQEQCGHYRKTRVFVVRQRSGFPDEIVYTGPVANKVPELCKNLLRWIAGNERKEINPVIVAGIVHQEIAAIHPFADGNGRTARALATLMLYKLGYDFRRLFALEDYYNSDRQAYYKAINIGENYEERRVDFTPWLEYFVKGFKEEIDNVRSAVATLSGRKINKNIKSQVFLSKDQMEILDLLGQIGKITVKDIAERIKCSKRTAQLHLVKLKKLGMIKQVGKGPASAYVTG</sequence>
<evidence type="ECO:0000313" key="5">
    <source>
        <dbReference type="EMBL" id="OGZ24130.1"/>
    </source>
</evidence>
<feature type="binding site" evidence="2">
    <location>
        <begin position="196"/>
        <end position="203"/>
    </location>
    <ligand>
        <name>ATP</name>
        <dbReference type="ChEBI" id="CHEBI:30616"/>
    </ligand>
</feature>
<dbReference type="InterPro" id="IPR036390">
    <property type="entry name" value="WH_DNA-bd_sf"/>
</dbReference>
<feature type="domain" description="Fido" evidence="4">
    <location>
        <begin position="103"/>
        <end position="260"/>
    </location>
</feature>
<protein>
    <recommendedName>
        <fullName evidence="4">Fido domain-containing protein</fullName>
    </recommendedName>
</protein>
<evidence type="ECO:0000256" key="3">
    <source>
        <dbReference type="PIRSR" id="PIRSR640198-3"/>
    </source>
</evidence>
<comment type="caution">
    <text evidence="5">The sequence shown here is derived from an EMBL/GenBank/DDBJ whole genome shotgun (WGS) entry which is preliminary data.</text>
</comment>
<dbReference type="EMBL" id="MHMH01000019">
    <property type="protein sequence ID" value="OGZ24130.1"/>
    <property type="molecule type" value="Genomic_DNA"/>
</dbReference>
<dbReference type="InterPro" id="IPR040198">
    <property type="entry name" value="Fido_containing"/>
</dbReference>
<feature type="site" description="Important for autoinhibition of adenylyltransferase activity" evidence="3">
    <location>
        <position position="55"/>
    </location>
</feature>
<keyword evidence="2" id="KW-0547">Nucleotide-binding</keyword>
<dbReference type="Pfam" id="PF02661">
    <property type="entry name" value="Fic"/>
    <property type="match status" value="1"/>
</dbReference>
<organism evidence="5 6">
    <name type="scientific">Candidatus Nealsonbacteria bacterium RIFCSPLOWO2_01_FULL_43_32</name>
    <dbReference type="NCBI Taxonomy" id="1801672"/>
    <lineage>
        <taxon>Bacteria</taxon>
        <taxon>Candidatus Nealsoniibacteriota</taxon>
    </lineage>
</organism>
<dbReference type="Gene3D" id="1.10.3290.10">
    <property type="entry name" value="Fido-like domain"/>
    <property type="match status" value="1"/>
</dbReference>
<gene>
    <name evidence="5" type="ORF">A2896_02345</name>
</gene>
<dbReference type="AlphaFoldDB" id="A0A1G2EFL8"/>
<dbReference type="Gene3D" id="1.10.10.10">
    <property type="entry name" value="Winged helix-like DNA-binding domain superfamily/Winged helix DNA-binding domain"/>
    <property type="match status" value="1"/>
</dbReference>
<feature type="active site" evidence="1">
    <location>
        <position position="192"/>
    </location>
</feature>
<dbReference type="PANTHER" id="PTHR13504:SF38">
    <property type="entry name" value="FIDO DOMAIN-CONTAINING PROTEIN"/>
    <property type="match status" value="1"/>
</dbReference>
<dbReference type="Proteomes" id="UP000178647">
    <property type="component" value="Unassembled WGS sequence"/>
</dbReference>
<dbReference type="PROSITE" id="PS51459">
    <property type="entry name" value="FIDO"/>
    <property type="match status" value="1"/>
</dbReference>
<dbReference type="InterPro" id="IPR003812">
    <property type="entry name" value="Fido"/>
</dbReference>
<proteinExistence type="predicted"/>
<evidence type="ECO:0000256" key="1">
    <source>
        <dbReference type="PIRSR" id="PIRSR640198-1"/>
    </source>
</evidence>
<evidence type="ECO:0000313" key="6">
    <source>
        <dbReference type="Proteomes" id="UP000178647"/>
    </source>
</evidence>
<dbReference type="SUPFAM" id="SSF46785">
    <property type="entry name" value="Winged helix' DNA-binding domain"/>
    <property type="match status" value="1"/>
</dbReference>
<keyword evidence="2" id="KW-0067">ATP-binding</keyword>
<dbReference type="PANTHER" id="PTHR13504">
    <property type="entry name" value="FIDO DOMAIN-CONTAINING PROTEIN DDB_G0283145"/>
    <property type="match status" value="1"/>
</dbReference>